<feature type="compositionally biased region" description="Polar residues" evidence="1">
    <location>
        <begin position="9"/>
        <end position="18"/>
    </location>
</feature>
<dbReference type="PANTHER" id="PTHR36517">
    <property type="entry name" value="PROTEIN CBG25732"/>
    <property type="match status" value="1"/>
</dbReference>
<dbReference type="OrthoDB" id="10570599at2759"/>
<protein>
    <recommendedName>
        <fullName evidence="2">DUF281 domain-containing protein</fullName>
    </recommendedName>
</protein>
<evidence type="ECO:0000259" key="2">
    <source>
        <dbReference type="Pfam" id="PF03436"/>
    </source>
</evidence>
<accession>E3NN99</accession>
<gene>
    <name evidence="3" type="ORF">CRE_12393</name>
</gene>
<evidence type="ECO:0000313" key="3">
    <source>
        <dbReference type="EMBL" id="EFP10383.1"/>
    </source>
</evidence>
<feature type="domain" description="DUF281" evidence="2">
    <location>
        <begin position="78"/>
        <end position="132"/>
    </location>
</feature>
<proteinExistence type="predicted"/>
<evidence type="ECO:0000256" key="1">
    <source>
        <dbReference type="SAM" id="MobiDB-lite"/>
    </source>
</evidence>
<feature type="region of interest" description="Disordered" evidence="1">
    <location>
        <begin position="1"/>
        <end position="34"/>
    </location>
</feature>
<dbReference type="EMBL" id="DS269183">
    <property type="protein sequence ID" value="EFP10383.1"/>
    <property type="molecule type" value="Genomic_DNA"/>
</dbReference>
<feature type="compositionally biased region" description="Acidic residues" evidence="1">
    <location>
        <begin position="22"/>
        <end position="34"/>
    </location>
</feature>
<dbReference type="Proteomes" id="UP000008281">
    <property type="component" value="Unassembled WGS sequence"/>
</dbReference>
<organism evidence="4">
    <name type="scientific">Caenorhabditis remanei</name>
    <name type="common">Caenorhabditis vulgaris</name>
    <dbReference type="NCBI Taxonomy" id="31234"/>
    <lineage>
        <taxon>Eukaryota</taxon>
        <taxon>Metazoa</taxon>
        <taxon>Ecdysozoa</taxon>
        <taxon>Nematoda</taxon>
        <taxon>Chromadorea</taxon>
        <taxon>Rhabditida</taxon>
        <taxon>Rhabditina</taxon>
        <taxon>Rhabditomorpha</taxon>
        <taxon>Rhabditoidea</taxon>
        <taxon>Rhabditidae</taxon>
        <taxon>Peloderinae</taxon>
        <taxon>Caenorhabditis</taxon>
    </lineage>
</organism>
<evidence type="ECO:0000313" key="4">
    <source>
        <dbReference type="Proteomes" id="UP000008281"/>
    </source>
</evidence>
<sequence>MIPPEEVGFSTTAANLPSSEEPITEEPVDSTTEEEVTTAEVTTAAPVNMCGECDMNDIAPLMMQDNTKFSFTEETPVDGCKRTTALCQRSDDTFCNEIFMYGTNADSTSSITDETTIAAVWATFSCETDGTYSWMGITGITRLSCTFEDCE</sequence>
<dbReference type="InterPro" id="IPR005098">
    <property type="entry name" value="DUF281"/>
</dbReference>
<dbReference type="AlphaFoldDB" id="E3NN99"/>
<dbReference type="OMA" id="ADCDINA"/>
<dbReference type="HOGENOM" id="CLU_134011_0_0_1"/>
<reference evidence="3" key="1">
    <citation type="submission" date="2007-07" db="EMBL/GenBank/DDBJ databases">
        <title>PCAP assembly of the Caenorhabditis remanei genome.</title>
        <authorList>
            <consortium name="The Caenorhabditis remanei Sequencing Consortium"/>
            <person name="Wilson R.K."/>
        </authorList>
    </citation>
    <scope>NUCLEOTIDE SEQUENCE [LARGE SCALE GENOMIC DNA]</scope>
    <source>
        <strain evidence="3">PB4641</strain>
    </source>
</reference>
<dbReference type="FunCoup" id="E3NN99">
    <property type="interactions" value="440"/>
</dbReference>
<keyword evidence="4" id="KW-1185">Reference proteome</keyword>
<dbReference type="Pfam" id="PF03436">
    <property type="entry name" value="DUF281"/>
    <property type="match status" value="1"/>
</dbReference>
<dbReference type="PANTHER" id="PTHR36517:SF1">
    <property type="entry name" value="C6 DOMAIN-CONTAINING PROTEIN-RELATED"/>
    <property type="match status" value="1"/>
</dbReference>
<name>E3NN99_CAERE</name>
<dbReference type="eggNOG" id="ENOG502TK5G">
    <property type="taxonomic scope" value="Eukaryota"/>
</dbReference>
<dbReference type="InParanoid" id="E3NN99"/>